<feature type="compositionally biased region" description="Basic and acidic residues" evidence="1">
    <location>
        <begin position="65"/>
        <end position="74"/>
    </location>
</feature>
<comment type="caution">
    <text evidence="2">The sequence shown here is derived from an EMBL/GenBank/DDBJ whole genome shotgun (WGS) entry which is preliminary data.</text>
</comment>
<dbReference type="Proteomes" id="UP000708208">
    <property type="component" value="Unassembled WGS sequence"/>
</dbReference>
<dbReference type="OrthoDB" id="8194213at2759"/>
<organism evidence="2 3">
    <name type="scientific">Allacma fusca</name>
    <dbReference type="NCBI Taxonomy" id="39272"/>
    <lineage>
        <taxon>Eukaryota</taxon>
        <taxon>Metazoa</taxon>
        <taxon>Ecdysozoa</taxon>
        <taxon>Arthropoda</taxon>
        <taxon>Hexapoda</taxon>
        <taxon>Collembola</taxon>
        <taxon>Symphypleona</taxon>
        <taxon>Sminthuridae</taxon>
        <taxon>Allacma</taxon>
    </lineage>
</organism>
<evidence type="ECO:0000313" key="3">
    <source>
        <dbReference type="Proteomes" id="UP000708208"/>
    </source>
</evidence>
<evidence type="ECO:0000256" key="1">
    <source>
        <dbReference type="SAM" id="MobiDB-lite"/>
    </source>
</evidence>
<proteinExistence type="predicted"/>
<sequence length="617" mass="69028">MSGPSDLETPPENETDTAIKNLFGFIGINGNESSSWSPTRSLSIPINIQTKDGPVTYIITTAPDENPKPDEDPPKNTIGADSTEVTQLQLTSESEGPGNEEPLSTISSVDCQSSGLRVSVNSLKNKEAPTVQWDNLVTFEENPNLEEICSNDLPKHPAGSDTTAERASNSIPAESNPSADEPNGTILSRKKPNKLKGKKLRQPEKTFEPNPIPRRKIVKKNRKPKSCSSIAPSKLESSIEENSEGSEGIESVLVQKSKHKKKRKIADWLAEGIDPTKLEENVDQVRMRFEKGCECPGENCFEGLSHEFVYKHRLNIAELTRPEHDMYLMGVTMATLSNPEATAKHTKRQRLRTSYVFLGREVCLDAWLYLENCTHYQLKRIRKHLVTHGVSPRVHGNQGKKPHNTFPFRSYQLAFDFLNNWFSEFVIKLNKSNASQGIETPKPRHSKHTPAPVYLPQEQTRKKLHQEYKTFFQNQSLAHNQQDRSEEEEDPDKYKVMGYSSFSQFLKVRFPHVKFAKVELNNAKGHQQTKLKDTEIPCNVVMASNDGSGEKLILDSTCTIQSIDPVSISSTNVAGEDHFVISIPINPKTDNIGGTCAANIIYVDTSEDKSDFKSSSP</sequence>
<feature type="compositionally biased region" description="Basic residues" evidence="1">
    <location>
        <begin position="213"/>
        <end position="225"/>
    </location>
</feature>
<dbReference type="AlphaFoldDB" id="A0A8J2PHY6"/>
<accession>A0A8J2PHY6</accession>
<gene>
    <name evidence="2" type="ORF">AFUS01_LOCUS26663</name>
</gene>
<feature type="compositionally biased region" description="Polar residues" evidence="1">
    <location>
        <begin position="79"/>
        <end position="94"/>
    </location>
</feature>
<name>A0A8J2PHY6_9HEXA</name>
<reference evidence="2" key="1">
    <citation type="submission" date="2021-06" db="EMBL/GenBank/DDBJ databases">
        <authorList>
            <person name="Hodson N. C."/>
            <person name="Mongue J. A."/>
            <person name="Jaron S. K."/>
        </authorList>
    </citation>
    <scope>NUCLEOTIDE SEQUENCE</scope>
</reference>
<feature type="compositionally biased region" description="Basic residues" evidence="1">
    <location>
        <begin position="188"/>
        <end position="200"/>
    </location>
</feature>
<protein>
    <submittedName>
        <fullName evidence="2">Uncharacterized protein</fullName>
    </submittedName>
</protein>
<feature type="region of interest" description="Disordered" evidence="1">
    <location>
        <begin position="147"/>
        <end position="248"/>
    </location>
</feature>
<feature type="compositionally biased region" description="Polar residues" evidence="1">
    <location>
        <begin position="102"/>
        <end position="111"/>
    </location>
</feature>
<feature type="compositionally biased region" description="Polar residues" evidence="1">
    <location>
        <begin position="160"/>
        <end position="178"/>
    </location>
</feature>
<dbReference type="EMBL" id="CAJVCH010358982">
    <property type="protein sequence ID" value="CAG7816025.1"/>
    <property type="molecule type" value="Genomic_DNA"/>
</dbReference>
<feature type="region of interest" description="Disordered" evidence="1">
    <location>
        <begin position="60"/>
        <end position="111"/>
    </location>
</feature>
<keyword evidence="3" id="KW-1185">Reference proteome</keyword>
<evidence type="ECO:0000313" key="2">
    <source>
        <dbReference type="EMBL" id="CAG7816025.1"/>
    </source>
</evidence>